<reference evidence="4" key="1">
    <citation type="submission" date="2021-04" db="EMBL/GenBank/DDBJ databases">
        <authorList>
            <consortium name="Wellcome Sanger Institute Data Sharing"/>
        </authorList>
    </citation>
    <scope>NUCLEOTIDE SEQUENCE [LARGE SCALE GENOMIC DNA]</scope>
</reference>
<dbReference type="InterPro" id="IPR052231">
    <property type="entry name" value="Rho_GEF_signaling-related"/>
</dbReference>
<dbReference type="OMA" id="NQMDTAQ"/>
<dbReference type="SUPFAM" id="SSF48065">
    <property type="entry name" value="DBL homology domain (DH-domain)"/>
    <property type="match status" value="1"/>
</dbReference>
<evidence type="ECO:0000256" key="1">
    <source>
        <dbReference type="SAM" id="MobiDB-lite"/>
    </source>
</evidence>
<dbReference type="Gene3D" id="1.20.900.10">
    <property type="entry name" value="Dbl homology (DH) domain"/>
    <property type="match status" value="1"/>
</dbReference>
<dbReference type="InterPro" id="IPR001849">
    <property type="entry name" value="PH_domain"/>
</dbReference>
<evidence type="ECO:0000313" key="4">
    <source>
        <dbReference type="Ensembl" id="ENSATEP00000034952.1"/>
    </source>
</evidence>
<dbReference type="InterPro" id="IPR011993">
    <property type="entry name" value="PH-like_dom_sf"/>
</dbReference>
<evidence type="ECO:0000259" key="2">
    <source>
        <dbReference type="PROSITE" id="PS50003"/>
    </source>
</evidence>
<accession>A0A3Q1JIM0</accession>
<dbReference type="InParanoid" id="A0A3Q1JIM0"/>
<dbReference type="RefSeq" id="XP_026204589.1">
    <property type="nucleotide sequence ID" value="XM_026348804.1"/>
</dbReference>
<dbReference type="SMART" id="SM00325">
    <property type="entry name" value="RhoGEF"/>
    <property type="match status" value="1"/>
</dbReference>
<feature type="region of interest" description="Disordered" evidence="1">
    <location>
        <begin position="515"/>
        <end position="548"/>
    </location>
</feature>
<dbReference type="SMART" id="SM00233">
    <property type="entry name" value="PH"/>
    <property type="match status" value="1"/>
</dbReference>
<dbReference type="STRING" id="64144.ENSATEP00000034952"/>
<feature type="region of interest" description="Disordered" evidence="1">
    <location>
        <begin position="1113"/>
        <end position="1153"/>
    </location>
</feature>
<name>A0A3Q1JIM0_ANATE</name>
<evidence type="ECO:0008006" key="6">
    <source>
        <dbReference type="Google" id="ProtNLM"/>
    </source>
</evidence>
<feature type="region of interest" description="Disordered" evidence="1">
    <location>
        <begin position="1210"/>
        <end position="1243"/>
    </location>
</feature>
<dbReference type="SUPFAM" id="SSF50729">
    <property type="entry name" value="PH domain-like"/>
    <property type="match status" value="1"/>
</dbReference>
<dbReference type="Gene3D" id="1.20.58.60">
    <property type="match status" value="1"/>
</dbReference>
<dbReference type="Ensembl" id="ENSATET00000035459.3">
    <property type="protein sequence ID" value="ENSATEP00000034952.1"/>
    <property type="gene ID" value="ENSATEG00000030264.1"/>
</dbReference>
<dbReference type="GeneTree" id="ENSGT00940000165533"/>
<feature type="domain" description="DH" evidence="3">
    <location>
        <begin position="1357"/>
        <end position="1534"/>
    </location>
</feature>
<dbReference type="PANTHER" id="PTHR45845">
    <property type="entry name" value="RHO GUANINE NUCLEOTIDE EXCHANGE FACTOR-RELATED"/>
    <property type="match status" value="1"/>
</dbReference>
<feature type="region of interest" description="Disordered" evidence="1">
    <location>
        <begin position="1290"/>
        <end position="1333"/>
    </location>
</feature>
<feature type="region of interest" description="Disordered" evidence="1">
    <location>
        <begin position="1706"/>
        <end position="1744"/>
    </location>
</feature>
<dbReference type="Proteomes" id="UP000265040">
    <property type="component" value="Chromosome 5"/>
</dbReference>
<dbReference type="PROSITE" id="PS50010">
    <property type="entry name" value="DH_2"/>
    <property type="match status" value="1"/>
</dbReference>
<feature type="compositionally biased region" description="Low complexity" evidence="1">
    <location>
        <begin position="1290"/>
        <end position="1312"/>
    </location>
</feature>
<dbReference type="InterPro" id="IPR035899">
    <property type="entry name" value="DBL_dom_sf"/>
</dbReference>
<organism evidence="4 5">
    <name type="scientific">Anabas testudineus</name>
    <name type="common">Climbing perch</name>
    <name type="synonym">Anthias testudineus</name>
    <dbReference type="NCBI Taxonomy" id="64144"/>
    <lineage>
        <taxon>Eukaryota</taxon>
        <taxon>Metazoa</taxon>
        <taxon>Chordata</taxon>
        <taxon>Craniata</taxon>
        <taxon>Vertebrata</taxon>
        <taxon>Euteleostomi</taxon>
        <taxon>Actinopterygii</taxon>
        <taxon>Neopterygii</taxon>
        <taxon>Teleostei</taxon>
        <taxon>Neoteleostei</taxon>
        <taxon>Acanthomorphata</taxon>
        <taxon>Anabantaria</taxon>
        <taxon>Anabantiformes</taxon>
        <taxon>Anabantoidei</taxon>
        <taxon>Anabantidae</taxon>
        <taxon>Anabas</taxon>
    </lineage>
</organism>
<feature type="compositionally biased region" description="Polar residues" evidence="1">
    <location>
        <begin position="1119"/>
        <end position="1129"/>
    </location>
</feature>
<feature type="region of interest" description="Disordered" evidence="1">
    <location>
        <begin position="1757"/>
        <end position="1809"/>
    </location>
</feature>
<proteinExistence type="predicted"/>
<feature type="region of interest" description="Disordered" evidence="1">
    <location>
        <begin position="397"/>
        <end position="418"/>
    </location>
</feature>
<feature type="compositionally biased region" description="Polar residues" evidence="1">
    <location>
        <begin position="592"/>
        <end position="602"/>
    </location>
</feature>
<evidence type="ECO:0000259" key="3">
    <source>
        <dbReference type="PROSITE" id="PS50010"/>
    </source>
</evidence>
<dbReference type="GO" id="GO:0005085">
    <property type="term" value="F:guanyl-nucleotide exchange factor activity"/>
    <property type="evidence" value="ECO:0007669"/>
    <property type="project" value="InterPro"/>
</dbReference>
<protein>
    <recommendedName>
        <fullName evidence="6">Quattro</fullName>
    </recommendedName>
</protein>
<feature type="region of interest" description="Disordered" evidence="1">
    <location>
        <begin position="300"/>
        <end position="319"/>
    </location>
</feature>
<dbReference type="Pfam" id="PF00621">
    <property type="entry name" value="RhoGEF"/>
    <property type="match status" value="1"/>
</dbReference>
<dbReference type="InterPro" id="IPR055251">
    <property type="entry name" value="SOS1_NGEF_PH"/>
</dbReference>
<dbReference type="RefSeq" id="XP_026204588.1">
    <property type="nucleotide sequence ID" value="XM_026348803.1"/>
</dbReference>
<feature type="compositionally biased region" description="Basic and acidic residues" evidence="1">
    <location>
        <begin position="1216"/>
        <end position="1233"/>
    </location>
</feature>
<dbReference type="SUPFAM" id="SSF46966">
    <property type="entry name" value="Spectrin repeat"/>
    <property type="match status" value="1"/>
</dbReference>
<feature type="compositionally biased region" description="Low complexity" evidence="1">
    <location>
        <begin position="1719"/>
        <end position="1744"/>
    </location>
</feature>
<feature type="compositionally biased region" description="Basic and acidic residues" evidence="1">
    <location>
        <begin position="1313"/>
        <end position="1323"/>
    </location>
</feature>
<dbReference type="Pfam" id="PF22697">
    <property type="entry name" value="SOS1_NGEF_PH"/>
    <property type="match status" value="1"/>
</dbReference>
<dbReference type="CDD" id="cd13242">
    <property type="entry name" value="PH_puratrophin-1"/>
    <property type="match status" value="1"/>
</dbReference>
<evidence type="ECO:0000313" key="5">
    <source>
        <dbReference type="Proteomes" id="UP000265040"/>
    </source>
</evidence>
<dbReference type="InterPro" id="IPR000219">
    <property type="entry name" value="DH_dom"/>
</dbReference>
<dbReference type="PROSITE" id="PS50003">
    <property type="entry name" value="PH_DOMAIN"/>
    <property type="match status" value="1"/>
</dbReference>
<dbReference type="CDD" id="cd00160">
    <property type="entry name" value="RhoGEF"/>
    <property type="match status" value="1"/>
</dbReference>
<feature type="compositionally biased region" description="Basic and acidic residues" evidence="1">
    <location>
        <begin position="1138"/>
        <end position="1152"/>
    </location>
</feature>
<sequence length="1889" mass="211943">MNPESLDSSIQSALSALFPPFETTAPIVLSQLFRTIEELYNGDALQCLLDFLIPSKHLLESVQQAACAGYSDVVFRCEGWPLCLHDKTVIQLAPVNPLLLRPGDFYLQVQPFGDQAARIVLKSLLEEGCREVEETPVPETSYPCIFTEDWLRDINEGRHGTPLSRCLLCTDQGVIKLPWGKIAIPEFLDKPKIMPTYREAPPELKRISVPSHLNSSTLPLEAMIFPAKDRISASLRPADCSSKLVKMEQEKRNPKLCSKPLIKPVGWVSPNTWDSRNYREIEGDYVDLVDISKGKEFVDKQKDSHPNLPNAGLFKPVRPPPPVPLGNSVACGRTLQYAEEPCTPCSQRKRGQDLTDQDFKCRYRDSYLAALRNPVPFERGSADLLTALEEVGLCEEGELRPKGTSEGQRQEPGNISDGSKEAILCNERCQYKHCNEPTLENVTSHLKDPPANSESENLMKQSPMILKSTPGLSHSQRVQTKLISQQLGHNARVQPAADVFLESHDDIKPHQKVDAVKPSGKHKVKARSLSTVSETPKGSPLLYNVSNRSHSDICPETITSMLQSKKDELLDQVIPKLERLAGKSPKKDSHSSRSQTPSITEGSDSDTNKSPSPQVHLPSASSDTPQSPQREESNFRSISSLLELGIICLPGSRDRTGRAVVEVYGDRKGWMSPLVSAQNVCELLLYLHSIPRKDVQELGMTLIINGRRKPPPLQLYKALLMAQEQALHAVHSIVMLMDKDTSPRPEKQPGLQMDMVTSLKALNKTVEASQLTSELGGTFIYSHTDWLQFHQRRISFMTDLRGADSLLQKAIKKVDSSKKTDTAEDVHLCIQEQRTLMKEVLEDTRLVTLQREGGALLAKMRKEEFRFPQSEDYRDALESVTSLYNQVEEKLHMLVMRSNESLQQLEFLFRLREMEAKISTVGTWFSTDGEQRLKDSYTKDDNMVCAEKALQHFELFLTQSKENRQHAAALIMEAERIVGTSESSPAADVFRTLVSTFKSNVDDFMFRAEQRYKELDTVVHVYRFCDKASAFCKECSHFLGQVEQKCYSAQTLSTLQMYDEKLGGEFSTLHFQAQKAKACAVGSGASGVMRVWNAAWVQSQEVRQCLEQMHNKKKGVDKNQIQHSTTASPQEEDGVMQTKEKRNEVGEDECSHEQATFPKEIADASQSVRENGTAACFNHHLEPDLKEESQVQAKPTKLVKNDQITPVFAQNSECNPDTKWRPREHHSEADLRTTDSVGAGDEFPLHKALGRSLSEGSSVSSHLRSISSFSPLNLRHKHFLSRTQPLEQNLQPLPNLPIHNNSSLHSGNLSLDSKTESNEEKGEGSTVSTQIPEDLGLPETLLTPTENNGSNVLWDRKLRRIMDELLFTERDYVKALGYVREHYFPELERPDVPQDLRGQRGSVFGNLEKLHDFHRHHFLNELESCMNEPFRVGRCFLRHRESFALYALYSKNKPQSDSLLINHGQAFFKQKQLKLGDKMDLWSYLLKPVQRISKYSLLLQDMMRECSPAQTREMAEIKAALEVIHFQLRHGNNLLAMDAIHHCDVNLKEQGQLIRQDEFLVTFRKKKCFRHIFLFQDLILFSKTRKTDVGNDTYIYKQSFKTSDIGMTQNSGDSGLCFEIWFRKRKTEDTYTLQAVSREVKEAWTKDLEQILWVQAVHSREVRMQERVFMGIGNKPFMDIQPSDAAISDRAVNYALMGRENKVLSSVVSRGTQDGLPGGRPKSVGSRSSSSSSSSSGRGSMSPVGYLCGPERRVVARDFGGHVSPPGALEEDDLDHESGSQNLLLDSSESSEESVSGFSSSSHSYHSAIGGEAEDTSSVCASIITVKEAAVAQRADAPAVFHKPNARAGSLEKTQPPVATKPNPKPQNQTEDLPSGKVLNTKIGKSTEV</sequence>
<dbReference type="PANTHER" id="PTHR45845:SF2">
    <property type="entry name" value="RIKEN CDNA D630003M21 GENE"/>
    <property type="match status" value="1"/>
</dbReference>
<keyword evidence="5" id="KW-1185">Reference proteome</keyword>
<feature type="region of interest" description="Disordered" evidence="1">
    <location>
        <begin position="1841"/>
        <end position="1889"/>
    </location>
</feature>
<reference evidence="4" key="2">
    <citation type="submission" date="2025-08" db="UniProtKB">
        <authorList>
            <consortium name="Ensembl"/>
        </authorList>
    </citation>
    <scope>IDENTIFICATION</scope>
</reference>
<dbReference type="CTD" id="321031"/>
<feature type="compositionally biased region" description="Low complexity" evidence="1">
    <location>
        <begin position="1793"/>
        <end position="1807"/>
    </location>
</feature>
<dbReference type="OrthoDB" id="1594986at2759"/>
<feature type="compositionally biased region" description="Polar residues" evidence="1">
    <location>
        <begin position="405"/>
        <end position="417"/>
    </location>
</feature>
<reference evidence="4" key="3">
    <citation type="submission" date="2025-09" db="UniProtKB">
        <authorList>
            <consortium name="Ensembl"/>
        </authorList>
    </citation>
    <scope>IDENTIFICATION</scope>
</reference>
<feature type="domain" description="PH" evidence="2">
    <location>
        <begin position="1546"/>
        <end position="1653"/>
    </location>
</feature>
<feature type="region of interest" description="Disordered" evidence="1">
    <location>
        <begin position="578"/>
        <end position="634"/>
    </location>
</feature>
<dbReference type="Gene3D" id="2.30.29.30">
    <property type="entry name" value="Pleckstrin-homology domain (PH domain)/Phosphotyrosine-binding domain (PTB)"/>
    <property type="match status" value="1"/>
</dbReference>
<feature type="compositionally biased region" description="Basic and acidic residues" evidence="1">
    <location>
        <begin position="578"/>
        <end position="591"/>
    </location>
</feature>
<dbReference type="GeneID" id="113154540"/>
<feature type="compositionally biased region" description="Polar residues" evidence="1">
    <location>
        <begin position="608"/>
        <end position="628"/>
    </location>
</feature>